<reference evidence="9" key="2">
    <citation type="journal article" date="2010" name="Nature">
        <title>Comparative genomics reveals mobile pathogenicity chromosomes in Fusarium.</title>
        <authorList>
            <person name="Ma L.J."/>
            <person name="van der Does H.C."/>
            <person name="Borkovich K.A."/>
            <person name="Coleman J.J."/>
            <person name="Daboussi M.J."/>
            <person name="Di Pietro A."/>
            <person name="Dufresne M."/>
            <person name="Freitag M."/>
            <person name="Grabherr M."/>
            <person name="Henrissat B."/>
            <person name="Houterman P.M."/>
            <person name="Kang S."/>
            <person name="Shim W.B."/>
            <person name="Woloshuk C."/>
            <person name="Xie X."/>
            <person name="Xu J.R."/>
            <person name="Antoniw J."/>
            <person name="Baker S.E."/>
            <person name="Bluhm B.H."/>
            <person name="Breakspear A."/>
            <person name="Brown D.W."/>
            <person name="Butchko R.A."/>
            <person name="Chapman S."/>
            <person name="Coulson R."/>
            <person name="Coutinho P.M."/>
            <person name="Danchin E.G."/>
            <person name="Diener A."/>
            <person name="Gale L.R."/>
            <person name="Gardiner D.M."/>
            <person name="Goff S."/>
            <person name="Hammond-Kosack K.E."/>
            <person name="Hilburn K."/>
            <person name="Hua-Van A."/>
            <person name="Jonkers W."/>
            <person name="Kazan K."/>
            <person name="Kodira C.D."/>
            <person name="Koehrsen M."/>
            <person name="Kumar L."/>
            <person name="Lee Y.H."/>
            <person name="Li L."/>
            <person name="Manners J.M."/>
            <person name="Miranda-Saavedra D."/>
            <person name="Mukherjee M."/>
            <person name="Park G."/>
            <person name="Park J."/>
            <person name="Park S.Y."/>
            <person name="Proctor R.H."/>
            <person name="Regev A."/>
            <person name="Ruiz-Roldan M.C."/>
            <person name="Sain D."/>
            <person name="Sakthikumar S."/>
            <person name="Sykes S."/>
            <person name="Schwartz D.C."/>
            <person name="Turgeon B.G."/>
            <person name="Wapinski I."/>
            <person name="Yoder O."/>
            <person name="Young S."/>
            <person name="Zeng Q."/>
            <person name="Zhou S."/>
            <person name="Galagan J."/>
            <person name="Cuomo C.A."/>
            <person name="Kistler H.C."/>
            <person name="Rep M."/>
        </authorList>
    </citation>
    <scope>NUCLEOTIDE SEQUENCE [LARGE SCALE GENOMIC DNA]</scope>
    <source>
        <strain evidence="9">4287</strain>
    </source>
</reference>
<keyword evidence="1" id="KW-0479">Metal-binding</keyword>
<dbReference type="Pfam" id="PF00096">
    <property type="entry name" value="zf-C2H2"/>
    <property type="match status" value="2"/>
</dbReference>
<dbReference type="PANTHER" id="PTHR46910:SF12">
    <property type="entry name" value="REGULATORY PROTEIN CAT8"/>
    <property type="match status" value="1"/>
</dbReference>
<dbReference type="CDD" id="cd12148">
    <property type="entry name" value="fungal_TF_MHR"/>
    <property type="match status" value="1"/>
</dbReference>
<evidence type="ECO:0000313" key="9">
    <source>
        <dbReference type="EMBL" id="KNB17851.1"/>
    </source>
</evidence>
<feature type="region of interest" description="Disordered" evidence="7">
    <location>
        <begin position="95"/>
        <end position="153"/>
    </location>
</feature>
<dbReference type="InterPro" id="IPR036770">
    <property type="entry name" value="Ankyrin_rpt-contain_sf"/>
</dbReference>
<gene>
    <name evidence="9" type="ORF">FOXG_15584</name>
</gene>
<evidence type="ECO:0000256" key="6">
    <source>
        <dbReference type="PROSITE-ProRule" id="PRU00042"/>
    </source>
</evidence>
<sequence length="647" mass="73969">MEPARQVSTQLSPGKFECSWEACTKSFNSKAGFTRHYRIHTGEKPYRCSIDGCTKKFARNDTLKRHQRTHPQEITSLGQSTPSYITQQVNPGVASIASPLPTQYKPPQPSEYHQPEELPRYAQPAFSERGDPENTFASNELPSTGKQKAHSLRHDRSSNNRALQRHQQFVQGRFAIFFEQWSPFFPVLHEPTAFRTYREFENSSGNTKNKHTIAQIYLIVDIAGLSCHAPDLQQHLICKKKWQEALNAIAFDKGVLTLQCLVLAILCCIIRADDKQIAYYKHIAVNLSNDLGLHTNQGDIRLDTLTNETRKRIFWTLYMLDCFSASRLNTPMLLKDTEIKIDYPGDIDGEYITEHGYLNTPSWKPSRISCALALFRAARVLAKALNERYYDVNEFTSERMTAIEGELDAWLIQIPRHLELDFTKEVETYDRRSIRPWIERQIRESEGYSYRCRMNLDQNIFPFDDFEANSSTGALVFVPGRRCNIFVTPLSAATYLGNVTAVKYFLQFPDPHEDNGLVSPLSLACLQGHSHVIPLLAERNESGNTLNTAHMAARTGRSHFIQHLYHKFHLQGACDIDSIPPAVHALYLEDDEQIKEVFSVFIDLDRDALDTLGIWKYHWKCADLARAMGKSNDLVAWLEDKCRSLTG</sequence>
<dbReference type="Proteomes" id="UP000009097">
    <property type="component" value="Unassembled WGS sequence"/>
</dbReference>
<proteinExistence type="predicted"/>
<evidence type="ECO:0000256" key="7">
    <source>
        <dbReference type="SAM" id="MobiDB-lite"/>
    </source>
</evidence>
<evidence type="ECO:0000256" key="3">
    <source>
        <dbReference type="ARBA" id="ARBA00022771"/>
    </source>
</evidence>
<dbReference type="Pfam" id="PF04082">
    <property type="entry name" value="Fungal_trans"/>
    <property type="match status" value="1"/>
</dbReference>
<dbReference type="InterPro" id="IPR036236">
    <property type="entry name" value="Znf_C2H2_sf"/>
</dbReference>
<dbReference type="SMART" id="SM00355">
    <property type="entry name" value="ZnF_C2H2"/>
    <property type="match status" value="2"/>
</dbReference>
<keyword evidence="5" id="KW-0539">Nucleus</keyword>
<evidence type="ECO:0000256" key="2">
    <source>
        <dbReference type="ARBA" id="ARBA00022737"/>
    </source>
</evidence>
<evidence type="ECO:0000313" key="10">
    <source>
        <dbReference type="Proteomes" id="UP000009097"/>
    </source>
</evidence>
<dbReference type="InterPro" id="IPR013087">
    <property type="entry name" value="Znf_C2H2_type"/>
</dbReference>
<name>A0A0J9W4Z3_FUSO4</name>
<reference evidence="9" key="1">
    <citation type="submission" date="2007-04" db="EMBL/GenBank/DDBJ databases">
        <authorList>
            <consortium name="The Broad Institute Genome Sequencing Platform"/>
            <person name="Birren B."/>
            <person name="Lander E."/>
            <person name="Galagan J."/>
            <person name="Nusbaum C."/>
            <person name="Devon K."/>
            <person name="Ma L.-J."/>
            <person name="Jaffe D."/>
            <person name="Butler J."/>
            <person name="Alvarez P."/>
            <person name="Gnerre S."/>
            <person name="Grabherr M."/>
            <person name="Kleber M."/>
            <person name="Mauceli E."/>
            <person name="Brockman W."/>
            <person name="MacCallum I.A."/>
            <person name="Young S."/>
            <person name="LaButti K."/>
            <person name="DeCaprio D."/>
            <person name="Crawford M."/>
            <person name="Koehrsen M."/>
            <person name="Engels R."/>
            <person name="Montgomery P."/>
            <person name="Pearson M."/>
            <person name="Howarth C."/>
            <person name="Larson L."/>
            <person name="White J."/>
            <person name="O'Leary S."/>
            <person name="Kodira C."/>
            <person name="Zeng Q."/>
            <person name="Yandava C."/>
            <person name="Alvarado L."/>
            <person name="Kistler C."/>
            <person name="Shim W.-B."/>
            <person name="Kang S."/>
            <person name="Woloshuk C."/>
        </authorList>
    </citation>
    <scope>NUCLEOTIDE SEQUENCE</scope>
    <source>
        <strain evidence="9">4287</strain>
    </source>
</reference>
<dbReference type="GO" id="GO:0008270">
    <property type="term" value="F:zinc ion binding"/>
    <property type="evidence" value="ECO:0007669"/>
    <property type="project" value="UniProtKB-KW"/>
</dbReference>
<keyword evidence="3 6" id="KW-0863">Zinc-finger</keyword>
<organism evidence="9 10">
    <name type="scientific">Fusarium oxysporum f. sp. lycopersici (strain 4287 / CBS 123668 / FGSC 9935 / NRRL 34936)</name>
    <name type="common">Fusarium vascular wilt of tomato</name>
    <dbReference type="NCBI Taxonomy" id="426428"/>
    <lineage>
        <taxon>Eukaryota</taxon>
        <taxon>Fungi</taxon>
        <taxon>Dikarya</taxon>
        <taxon>Ascomycota</taxon>
        <taxon>Pezizomycotina</taxon>
        <taxon>Sordariomycetes</taxon>
        <taxon>Hypocreomycetidae</taxon>
        <taxon>Hypocreales</taxon>
        <taxon>Nectriaceae</taxon>
        <taxon>Fusarium</taxon>
        <taxon>Fusarium oxysporum species complex</taxon>
    </lineage>
</organism>
<dbReference type="InterPro" id="IPR050987">
    <property type="entry name" value="AtrR-like"/>
</dbReference>
<evidence type="ECO:0000259" key="8">
    <source>
        <dbReference type="PROSITE" id="PS50157"/>
    </source>
</evidence>
<keyword evidence="2" id="KW-0677">Repeat</keyword>
<dbReference type="KEGG" id="fox:FOXG_15584"/>
<dbReference type="GeneID" id="28956615"/>
<keyword evidence="4" id="KW-0862">Zinc</keyword>
<dbReference type="SMART" id="SM00906">
    <property type="entry name" value="Fungal_trans"/>
    <property type="match status" value="1"/>
</dbReference>
<evidence type="ECO:0000256" key="1">
    <source>
        <dbReference type="ARBA" id="ARBA00022723"/>
    </source>
</evidence>
<dbReference type="GO" id="GO:0000978">
    <property type="term" value="F:RNA polymerase II cis-regulatory region sequence-specific DNA binding"/>
    <property type="evidence" value="ECO:0007669"/>
    <property type="project" value="UniProtKB-ARBA"/>
</dbReference>
<dbReference type="OrthoDB" id="3266505at2759"/>
<dbReference type="InterPro" id="IPR007219">
    <property type="entry name" value="XnlR_reg_dom"/>
</dbReference>
<feature type="compositionally biased region" description="Polar residues" evidence="7">
    <location>
        <begin position="135"/>
        <end position="146"/>
    </location>
</feature>
<dbReference type="AlphaFoldDB" id="A0A0J9W4Z3"/>
<evidence type="ECO:0000256" key="4">
    <source>
        <dbReference type="ARBA" id="ARBA00022833"/>
    </source>
</evidence>
<dbReference type="PANTHER" id="PTHR46910">
    <property type="entry name" value="TRANSCRIPTION FACTOR PDR1"/>
    <property type="match status" value="1"/>
</dbReference>
<dbReference type="GO" id="GO:0006351">
    <property type="term" value="P:DNA-templated transcription"/>
    <property type="evidence" value="ECO:0007669"/>
    <property type="project" value="InterPro"/>
</dbReference>
<protein>
    <recommendedName>
        <fullName evidence="8">C2H2-type domain-containing protein</fullName>
    </recommendedName>
</protein>
<dbReference type="SUPFAM" id="SSF57667">
    <property type="entry name" value="beta-beta-alpha zinc fingers"/>
    <property type="match status" value="1"/>
</dbReference>
<dbReference type="VEuPathDB" id="FungiDB:FOXG_15584"/>
<dbReference type="PROSITE" id="PS50157">
    <property type="entry name" value="ZINC_FINGER_C2H2_2"/>
    <property type="match status" value="2"/>
</dbReference>
<dbReference type="GO" id="GO:0000981">
    <property type="term" value="F:DNA-binding transcription factor activity, RNA polymerase II-specific"/>
    <property type="evidence" value="ECO:0007669"/>
    <property type="project" value="UniProtKB-ARBA"/>
</dbReference>
<dbReference type="SUPFAM" id="SSF48403">
    <property type="entry name" value="Ankyrin repeat"/>
    <property type="match status" value="1"/>
</dbReference>
<dbReference type="Gene3D" id="3.30.160.60">
    <property type="entry name" value="Classic Zinc Finger"/>
    <property type="match status" value="2"/>
</dbReference>
<feature type="domain" description="C2H2-type" evidence="8">
    <location>
        <begin position="46"/>
        <end position="75"/>
    </location>
</feature>
<dbReference type="PROSITE" id="PS00028">
    <property type="entry name" value="ZINC_FINGER_C2H2_1"/>
    <property type="match status" value="2"/>
</dbReference>
<dbReference type="FunFam" id="3.30.160.60:FF:000125">
    <property type="entry name" value="Putative zinc finger protein 143"/>
    <property type="match status" value="1"/>
</dbReference>
<feature type="domain" description="C2H2-type" evidence="8">
    <location>
        <begin position="16"/>
        <end position="45"/>
    </location>
</feature>
<dbReference type="EMBL" id="DS231723">
    <property type="protein sequence ID" value="KNB17851.1"/>
    <property type="molecule type" value="Genomic_DNA"/>
</dbReference>
<dbReference type="Gene3D" id="1.25.40.20">
    <property type="entry name" value="Ankyrin repeat-containing domain"/>
    <property type="match status" value="1"/>
</dbReference>
<accession>A0A0J9W4Z3</accession>
<evidence type="ECO:0000256" key="5">
    <source>
        <dbReference type="ARBA" id="ARBA00023242"/>
    </source>
</evidence>
<dbReference type="RefSeq" id="XP_018255896.1">
    <property type="nucleotide sequence ID" value="XM_018395674.1"/>
</dbReference>